<feature type="region of interest" description="Disordered" evidence="1">
    <location>
        <begin position="267"/>
        <end position="290"/>
    </location>
</feature>
<keyword evidence="4" id="KW-1185">Reference proteome</keyword>
<dbReference type="OrthoDB" id="9996895at2759"/>
<dbReference type="GO" id="GO:0016887">
    <property type="term" value="F:ATP hydrolysis activity"/>
    <property type="evidence" value="ECO:0007669"/>
    <property type="project" value="InterPro"/>
</dbReference>
<dbReference type="GO" id="GO:0005634">
    <property type="term" value="C:nucleus"/>
    <property type="evidence" value="ECO:0007669"/>
    <property type="project" value="TreeGrafter"/>
</dbReference>
<dbReference type="Gene3D" id="3.40.50.300">
    <property type="entry name" value="P-loop containing nucleotide triphosphate hydrolases"/>
    <property type="match status" value="1"/>
</dbReference>
<dbReference type="GO" id="GO:0003677">
    <property type="term" value="F:DNA binding"/>
    <property type="evidence" value="ECO:0007669"/>
    <property type="project" value="TreeGrafter"/>
</dbReference>
<dbReference type="InterPro" id="IPR003959">
    <property type="entry name" value="ATPase_AAA_core"/>
</dbReference>
<evidence type="ECO:0000313" key="4">
    <source>
        <dbReference type="Proteomes" id="UP000605846"/>
    </source>
</evidence>
<proteinExistence type="predicted"/>
<dbReference type="Proteomes" id="UP000605846">
    <property type="component" value="Unassembled WGS sequence"/>
</dbReference>
<dbReference type="EMBL" id="JABAYA010000032">
    <property type="protein sequence ID" value="KAF7728754.1"/>
    <property type="molecule type" value="Genomic_DNA"/>
</dbReference>
<reference evidence="3" key="1">
    <citation type="submission" date="2020-01" db="EMBL/GenBank/DDBJ databases">
        <title>Genome Sequencing of Three Apophysomyces-Like Fungal Strains Confirms a Novel Fungal Genus in the Mucoromycota with divergent Burkholderia-like Endosymbiotic Bacteria.</title>
        <authorList>
            <person name="Stajich J.E."/>
            <person name="Macias A.M."/>
            <person name="Carter-House D."/>
            <person name="Lovett B."/>
            <person name="Kasson L.R."/>
            <person name="Berry K."/>
            <person name="Grigoriev I."/>
            <person name="Chang Y."/>
            <person name="Spatafora J."/>
            <person name="Kasson M.T."/>
        </authorList>
    </citation>
    <scope>NUCLEOTIDE SEQUENCE</scope>
    <source>
        <strain evidence="3">NRRL A-21654</strain>
    </source>
</reference>
<feature type="compositionally biased region" description="Acidic residues" evidence="1">
    <location>
        <begin position="323"/>
        <end position="333"/>
    </location>
</feature>
<evidence type="ECO:0000259" key="2">
    <source>
        <dbReference type="Pfam" id="PF00004"/>
    </source>
</evidence>
<gene>
    <name evidence="3" type="ORF">EC973_005592</name>
</gene>
<accession>A0A8H7ERH7</accession>
<dbReference type="SUPFAM" id="SSF52540">
    <property type="entry name" value="P-loop containing nucleoside triphosphate hydrolases"/>
    <property type="match status" value="1"/>
</dbReference>
<feature type="region of interest" description="Disordered" evidence="1">
    <location>
        <begin position="320"/>
        <end position="343"/>
    </location>
</feature>
<dbReference type="PANTHER" id="PTHR23389:SF21">
    <property type="entry name" value="ATPASE FAMILY AAA DOMAIN-CONTAINING PROTEIN 5"/>
    <property type="match status" value="1"/>
</dbReference>
<protein>
    <recommendedName>
        <fullName evidence="2">ATPase AAA-type core domain-containing protein</fullName>
    </recommendedName>
</protein>
<evidence type="ECO:0000256" key="1">
    <source>
        <dbReference type="SAM" id="MobiDB-lite"/>
    </source>
</evidence>
<feature type="domain" description="ATPase AAA-type core" evidence="2">
    <location>
        <begin position="357"/>
        <end position="393"/>
    </location>
</feature>
<dbReference type="GO" id="GO:0005524">
    <property type="term" value="F:ATP binding"/>
    <property type="evidence" value="ECO:0007669"/>
    <property type="project" value="InterPro"/>
</dbReference>
<comment type="caution">
    <text evidence="3">The sequence shown here is derived from an EMBL/GenBank/DDBJ whole genome shotgun (WGS) entry which is preliminary data.</text>
</comment>
<organism evidence="3 4">
    <name type="scientific">Apophysomyces ossiformis</name>
    <dbReference type="NCBI Taxonomy" id="679940"/>
    <lineage>
        <taxon>Eukaryota</taxon>
        <taxon>Fungi</taxon>
        <taxon>Fungi incertae sedis</taxon>
        <taxon>Mucoromycota</taxon>
        <taxon>Mucoromycotina</taxon>
        <taxon>Mucoromycetes</taxon>
        <taxon>Mucorales</taxon>
        <taxon>Mucorineae</taxon>
        <taxon>Mucoraceae</taxon>
        <taxon>Apophysomyces</taxon>
    </lineage>
</organism>
<dbReference type="AlphaFoldDB" id="A0A8H7ERH7"/>
<feature type="region of interest" description="Disordered" evidence="1">
    <location>
        <begin position="1"/>
        <end position="55"/>
    </location>
</feature>
<evidence type="ECO:0000313" key="3">
    <source>
        <dbReference type="EMBL" id="KAF7728754.1"/>
    </source>
</evidence>
<dbReference type="InterPro" id="IPR027417">
    <property type="entry name" value="P-loop_NTPase"/>
</dbReference>
<dbReference type="Pfam" id="PF00004">
    <property type="entry name" value="AAA"/>
    <property type="match status" value="1"/>
</dbReference>
<name>A0A8H7ERH7_9FUNG</name>
<dbReference type="PANTHER" id="PTHR23389">
    <property type="entry name" value="CHROMOSOME TRANSMISSION FIDELITY FACTOR 18"/>
    <property type="match status" value="1"/>
</dbReference>
<sequence>MAGTNPTQRALHAFFKPNGTSSRSDPAKSEAKSKPVAKPKPVKPSETPKPFVKEHVLAESSTTAARRLLMQEMAREELASATTDEKCVCEQQDLKAEFYGYSIRSRRSRQPDAVWPDAEDWRGGHVYQHEEDDHIRNANTKTRSSKWARPYYEKHLPALIAEKSPSFFSKLAKGRQNPTKTKERKLDHPLSLEQIEEFMDKLYESSWRSSGACQAVFSRLGREECNNRQMWIDKYRPDTVSALLSSPHNYIYLRDWLHQMKVAPIVAPGDTEGQKKKKKHTPGNRHQPYQELNLEDLSLDDVDERGFLTGEAFKRVMGRHSDVEEEDDLDDMDFVPGSRSRKTPAKLKEKAMKSNMILLIGEHGVGKTAAVYAAAQEVGYEIFEVNAGNKRAGKDLSAAVGAMTESHLVTFDTSPKPSGPLIDMLRKGAKDVNLKKRTRTTKPEEPNKRRQKTAAQNTNGSIMKHFQRITKSEEPTTTPIAAEDLMECDSQKEEGAMDIDGTPIGTVEPKQSLVLLEEVDLLYEDDKGFWMAVVELAQKSKRPIVMTCSDTGVVPFELLFLQAVLDIKPPPTEELLPYLQLVCLMEGYLVDPLDLVCFVAVLGNDVRQLLQTLQVWCRHAAKKPRKSTPDVKKSNLQECPRLFAQYMGIDDLVPSANKRGAELATESYIRLVQRCGNRYSRNGVNLARLCSHYLCKLASLNEKVQGALAFDSIQSISRIMDTAAFTDAWVRVPDRLLYEVYDDAFESPRDQIGGYTRLWDAYVGMDDWNIENEMETALEVLNNRCISSRQWRRRLENQQSIWENLCTERYAVFESSSVAMERLLNLRMIYQPDKTDLMTYYLPYTKLMICQDEDLPVRGRARRPRRRRRHLPLSDENAKTVMQKYTVEDKTQAWCSQMILYSDRFRVAKF</sequence>